<feature type="compositionally biased region" description="Polar residues" evidence="1">
    <location>
        <begin position="419"/>
        <end position="429"/>
    </location>
</feature>
<evidence type="ECO:0000313" key="3">
    <source>
        <dbReference type="EMBL" id="CDW58117.1"/>
    </source>
</evidence>
<proteinExistence type="predicted"/>
<evidence type="ECO:0000256" key="1">
    <source>
        <dbReference type="SAM" id="MobiDB-lite"/>
    </source>
</evidence>
<dbReference type="EMBL" id="HG806267">
    <property type="protein sequence ID" value="CDW58117.1"/>
    <property type="molecule type" value="Genomic_DNA"/>
</dbReference>
<accession>A0A077ZCM4</accession>
<reference evidence="3" key="2">
    <citation type="submission" date="2014-03" db="EMBL/GenBank/DDBJ databases">
        <title>The whipworm genome and dual-species transcriptomics of an intimate host-pathogen interaction.</title>
        <authorList>
            <person name="Foth B.J."/>
            <person name="Tsai I.J."/>
            <person name="Reid A.J."/>
            <person name="Bancroft A.J."/>
            <person name="Nichol S."/>
            <person name="Tracey A."/>
            <person name="Holroyd N."/>
            <person name="Cotton J.A."/>
            <person name="Stanley E.J."/>
            <person name="Zarowiecki M."/>
            <person name="Liu J.Z."/>
            <person name="Huckvale T."/>
            <person name="Cooper P.J."/>
            <person name="Grencis R.K."/>
            <person name="Berriman M."/>
        </authorList>
    </citation>
    <scope>NUCLEOTIDE SEQUENCE [LARGE SCALE GENOMIC DNA]</scope>
</reference>
<keyword evidence="2" id="KW-1133">Transmembrane helix</keyword>
<gene>
    <name evidence="3" type="ORF">TTRE_0000642001</name>
</gene>
<reference evidence="3" key="1">
    <citation type="submission" date="2014-01" db="EMBL/GenBank/DDBJ databases">
        <authorList>
            <person name="Aslett M."/>
        </authorList>
    </citation>
    <scope>NUCLEOTIDE SEQUENCE</scope>
</reference>
<name>A0A077ZCM4_TRITR</name>
<evidence type="ECO:0000313" key="4">
    <source>
        <dbReference type="Proteomes" id="UP000030665"/>
    </source>
</evidence>
<keyword evidence="2" id="KW-0812">Transmembrane</keyword>
<protein>
    <submittedName>
        <fullName evidence="3">Uncharacterized protein</fullName>
    </submittedName>
</protein>
<keyword evidence="4" id="KW-1185">Reference proteome</keyword>
<organism evidence="3 4">
    <name type="scientific">Trichuris trichiura</name>
    <name type="common">Whipworm</name>
    <name type="synonym">Trichocephalus trichiurus</name>
    <dbReference type="NCBI Taxonomy" id="36087"/>
    <lineage>
        <taxon>Eukaryota</taxon>
        <taxon>Metazoa</taxon>
        <taxon>Ecdysozoa</taxon>
        <taxon>Nematoda</taxon>
        <taxon>Enoplea</taxon>
        <taxon>Dorylaimia</taxon>
        <taxon>Trichinellida</taxon>
        <taxon>Trichuridae</taxon>
        <taxon>Trichuris</taxon>
    </lineage>
</organism>
<dbReference type="OrthoDB" id="5917634at2759"/>
<keyword evidence="2" id="KW-0472">Membrane</keyword>
<dbReference type="AlphaFoldDB" id="A0A077ZCM4"/>
<evidence type="ECO:0000256" key="2">
    <source>
        <dbReference type="SAM" id="Phobius"/>
    </source>
</evidence>
<feature type="region of interest" description="Disordered" evidence="1">
    <location>
        <begin position="413"/>
        <end position="436"/>
    </location>
</feature>
<sequence>MKTFERSYPFSDLKKARLSCSCTNMWLAFWDTILNPVAAVESLPFKMDVLLWFLTDVNRLCESDCPKTVRDIYGLPQRIHFADHVWSHCLEEQQEDKKQAVYTYFKQICGIGSLKMNAKQVVFSHNKTDDVVICNTLNETVRNASEKQCPKFKVTSFLEEPQKPDTFTWCMNESTAVLSVNNVKPNSSGWIICFGNGYLPQAYAIPLLVITPPVFIHFESNRVSLRELHIKFLLHSYPNVDLRLFIWEADIKGWREISLDEEYVSRKGRRGALWFSRALRSLASTTTEGEIQITEMDTVCRTDEYNFTACNSMGCAWKAFLVKPDDQNVLCIANADSPVERGQSGSAIFAFKSESGTLRPTTKTQNHSTLQLINGTAEYGQISVITPFYVILVILLLTALVVAYRQHMEAKQQAKLLKNQPTTSDTNDASSKRLDYAKQPMISSEDHVL</sequence>
<dbReference type="Proteomes" id="UP000030665">
    <property type="component" value="Unassembled WGS sequence"/>
</dbReference>
<feature type="transmembrane region" description="Helical" evidence="2">
    <location>
        <begin position="384"/>
        <end position="404"/>
    </location>
</feature>